<dbReference type="PANTHER" id="PTHR30026:SF20">
    <property type="entry name" value="OUTER MEMBRANE PROTEIN TOLC"/>
    <property type="match status" value="1"/>
</dbReference>
<evidence type="ECO:0000256" key="1">
    <source>
        <dbReference type="ARBA" id="ARBA00004442"/>
    </source>
</evidence>
<feature type="chain" id="PRO_5009262682" evidence="8">
    <location>
        <begin position="23"/>
        <end position="476"/>
    </location>
</feature>
<dbReference type="GO" id="GO:1990281">
    <property type="term" value="C:efflux pump complex"/>
    <property type="evidence" value="ECO:0007669"/>
    <property type="project" value="TreeGrafter"/>
</dbReference>
<dbReference type="RefSeq" id="WP_091371317.1">
    <property type="nucleotide sequence ID" value="NZ_LT629740.1"/>
</dbReference>
<keyword evidence="10" id="KW-1185">Reference proteome</keyword>
<evidence type="ECO:0000256" key="8">
    <source>
        <dbReference type="SAM" id="SignalP"/>
    </source>
</evidence>
<keyword evidence="6" id="KW-0472">Membrane</keyword>
<proteinExistence type="inferred from homology"/>
<keyword evidence="8" id="KW-0732">Signal</keyword>
<sequence>MRNTVFIMALFCAVAVNGYAQQAPRDTTYNFSIQDCVNYAYQHQHDVANAALDVKSAGYKVQETIGQGLPQISGSATFQDYVKTPNILFPDVFSGPVYGVLNQQKVVNSATGQVISATPPTNGSSSGESKVSFTQKYNLAPGINISQIIFDPNYIVGLQARKTYKQLYERSYTRSKIEVNVSVTKAYYQVLVSAEHLRLLQADIDQLKQQMDETAARNKQGFVEKIDVDRITYQYNSLVTTRENTARLLVLNYELLKFQIGMPIDQNLTLTNKLVDIKLEAATADPTIDTAVYRNRIEYNLLETQKRLDEYNLKSTKGQFLPKLLAVGNYAASFQSNSFSGLYNTNLPSAYIGLTLSVPIFTGFQHLNQVRQSQITVLKAQNDLDDMQKTVNLQISQSKIAYINGLQTLNDQKLNRALAQEVLRVSKIKYEQGVGSSIEVTQAQTAVEDADNTYIQGLYDALVSKVDLDKAYGRIQ</sequence>
<keyword evidence="3" id="KW-0813">Transport</keyword>
<dbReference type="Proteomes" id="UP000199679">
    <property type="component" value="Chromosome I"/>
</dbReference>
<keyword evidence="5" id="KW-0812">Transmembrane</keyword>
<dbReference type="PANTHER" id="PTHR30026">
    <property type="entry name" value="OUTER MEMBRANE PROTEIN TOLC"/>
    <property type="match status" value="1"/>
</dbReference>
<dbReference type="AlphaFoldDB" id="A0A1H1UUL0"/>
<dbReference type="GO" id="GO:0015288">
    <property type="term" value="F:porin activity"/>
    <property type="evidence" value="ECO:0007669"/>
    <property type="project" value="TreeGrafter"/>
</dbReference>
<dbReference type="Gene3D" id="1.20.1600.10">
    <property type="entry name" value="Outer membrane efflux proteins (OEP)"/>
    <property type="match status" value="1"/>
</dbReference>
<name>A0A1H1UUL0_MUCMA</name>
<evidence type="ECO:0000313" key="9">
    <source>
        <dbReference type="EMBL" id="SDS75951.1"/>
    </source>
</evidence>
<dbReference type="STRING" id="652787.SAMN05216490_1757"/>
<dbReference type="SUPFAM" id="SSF56954">
    <property type="entry name" value="Outer membrane efflux proteins (OEP)"/>
    <property type="match status" value="1"/>
</dbReference>
<reference evidence="9 10" key="1">
    <citation type="submission" date="2016-10" db="EMBL/GenBank/DDBJ databases">
        <authorList>
            <person name="de Groot N.N."/>
        </authorList>
    </citation>
    <scope>NUCLEOTIDE SEQUENCE [LARGE SCALE GENOMIC DNA]</scope>
    <source>
        <strain evidence="9 10">MP1X4</strain>
    </source>
</reference>
<evidence type="ECO:0000256" key="3">
    <source>
        <dbReference type="ARBA" id="ARBA00022448"/>
    </source>
</evidence>
<dbReference type="OrthoDB" id="367883at2"/>
<protein>
    <submittedName>
        <fullName evidence="9">Outer membrane protein TolC</fullName>
    </submittedName>
</protein>
<evidence type="ECO:0000256" key="6">
    <source>
        <dbReference type="ARBA" id="ARBA00023136"/>
    </source>
</evidence>
<evidence type="ECO:0000256" key="7">
    <source>
        <dbReference type="ARBA" id="ARBA00023237"/>
    </source>
</evidence>
<evidence type="ECO:0000256" key="4">
    <source>
        <dbReference type="ARBA" id="ARBA00022452"/>
    </source>
</evidence>
<keyword evidence="7" id="KW-0998">Cell outer membrane</keyword>
<dbReference type="InterPro" id="IPR003423">
    <property type="entry name" value="OMP_efflux"/>
</dbReference>
<dbReference type="GO" id="GO:0015562">
    <property type="term" value="F:efflux transmembrane transporter activity"/>
    <property type="evidence" value="ECO:0007669"/>
    <property type="project" value="InterPro"/>
</dbReference>
<comment type="similarity">
    <text evidence="2">Belongs to the outer membrane factor (OMF) (TC 1.B.17) family.</text>
</comment>
<gene>
    <name evidence="9" type="ORF">SAMN05216490_1757</name>
</gene>
<dbReference type="Pfam" id="PF02321">
    <property type="entry name" value="OEP"/>
    <property type="match status" value="1"/>
</dbReference>
<feature type="signal peptide" evidence="8">
    <location>
        <begin position="1"/>
        <end position="22"/>
    </location>
</feature>
<dbReference type="InterPro" id="IPR051906">
    <property type="entry name" value="TolC-like"/>
</dbReference>
<comment type="subcellular location">
    <subcellularLocation>
        <location evidence="1">Cell outer membrane</location>
    </subcellularLocation>
</comment>
<evidence type="ECO:0000313" key="10">
    <source>
        <dbReference type="Proteomes" id="UP000199679"/>
    </source>
</evidence>
<accession>A0A1H1UUL0</accession>
<evidence type="ECO:0000256" key="2">
    <source>
        <dbReference type="ARBA" id="ARBA00007613"/>
    </source>
</evidence>
<evidence type="ECO:0000256" key="5">
    <source>
        <dbReference type="ARBA" id="ARBA00022692"/>
    </source>
</evidence>
<keyword evidence="4" id="KW-1134">Transmembrane beta strand</keyword>
<organism evidence="9 10">
    <name type="scientific">Mucilaginibacter mallensis</name>
    <dbReference type="NCBI Taxonomy" id="652787"/>
    <lineage>
        <taxon>Bacteria</taxon>
        <taxon>Pseudomonadati</taxon>
        <taxon>Bacteroidota</taxon>
        <taxon>Sphingobacteriia</taxon>
        <taxon>Sphingobacteriales</taxon>
        <taxon>Sphingobacteriaceae</taxon>
        <taxon>Mucilaginibacter</taxon>
    </lineage>
</organism>
<dbReference type="GO" id="GO:0009279">
    <property type="term" value="C:cell outer membrane"/>
    <property type="evidence" value="ECO:0007669"/>
    <property type="project" value="UniProtKB-SubCell"/>
</dbReference>
<dbReference type="EMBL" id="LT629740">
    <property type="protein sequence ID" value="SDS75951.1"/>
    <property type="molecule type" value="Genomic_DNA"/>
</dbReference>